<dbReference type="Proteomes" id="UP000604391">
    <property type="component" value="Unassembled WGS sequence"/>
</dbReference>
<evidence type="ECO:0000313" key="2">
    <source>
        <dbReference type="EMBL" id="HIJ99680.1"/>
    </source>
</evidence>
<dbReference type="EMBL" id="DVAD01000014">
    <property type="protein sequence ID" value="HIJ99680.1"/>
    <property type="molecule type" value="Genomic_DNA"/>
</dbReference>
<evidence type="ECO:0000313" key="3">
    <source>
        <dbReference type="Proteomes" id="UP000604391"/>
    </source>
</evidence>
<feature type="compositionally biased region" description="Basic and acidic residues" evidence="1">
    <location>
        <begin position="99"/>
        <end position="109"/>
    </location>
</feature>
<name>A0A832V072_9ARCH</name>
<comment type="caution">
    <text evidence="2">The sequence shown here is derived from an EMBL/GenBank/DDBJ whole genome shotgun (WGS) entry which is preliminary data.</text>
</comment>
<feature type="compositionally biased region" description="Basic and acidic residues" evidence="1">
    <location>
        <begin position="82"/>
        <end position="92"/>
    </location>
</feature>
<dbReference type="AlphaFoldDB" id="A0A832V072"/>
<proteinExistence type="predicted"/>
<sequence length="120" mass="12935">MIKVGTVCTKTAGRENGNICIILENIDDIFVIVAGPSVRKKRCNVKHLSQLPRELIVSKGASRADASKLLADAGLVEESEESAPKKKTDAKTPAKKPVKKAEKKKDSKKAVSKKTVPAKK</sequence>
<reference evidence="2 3" key="1">
    <citation type="journal article" name="Nat. Commun.">
        <title>Undinarchaeota illuminate DPANN phylogeny and the impact of gene transfer on archaeal evolution.</title>
        <authorList>
            <person name="Dombrowski N."/>
            <person name="Williams T.A."/>
            <person name="Sun J."/>
            <person name="Woodcroft B.J."/>
            <person name="Lee J.H."/>
            <person name="Minh B.Q."/>
            <person name="Rinke C."/>
            <person name="Spang A."/>
        </authorList>
    </citation>
    <scope>NUCLEOTIDE SEQUENCE [LARGE SCALE GENOMIC DNA]</scope>
    <source>
        <strain evidence="2">MAG_bin17</strain>
    </source>
</reference>
<dbReference type="InterPro" id="IPR008991">
    <property type="entry name" value="Translation_prot_SH3-like_sf"/>
</dbReference>
<protein>
    <recommendedName>
        <fullName evidence="4">50S ribosomal protein L14e</fullName>
    </recommendedName>
</protein>
<evidence type="ECO:0000256" key="1">
    <source>
        <dbReference type="SAM" id="MobiDB-lite"/>
    </source>
</evidence>
<organism evidence="2 3">
    <name type="scientific">Candidatus Undinarchaeum marinum</name>
    <dbReference type="NCBI Taxonomy" id="2756141"/>
    <lineage>
        <taxon>Archaea</taxon>
        <taxon>Candidatus Undinarchaeota</taxon>
        <taxon>Candidatus Undinarchaeia</taxon>
        <taxon>Candidatus Undinarchaeales</taxon>
        <taxon>Candidatus Undinarchaeaceae</taxon>
        <taxon>Candidatus Undinarchaeum</taxon>
    </lineage>
</organism>
<keyword evidence="3" id="KW-1185">Reference proteome</keyword>
<feature type="compositionally biased region" description="Basic residues" evidence="1">
    <location>
        <begin position="110"/>
        <end position="120"/>
    </location>
</feature>
<dbReference type="SUPFAM" id="SSF50104">
    <property type="entry name" value="Translation proteins SH3-like domain"/>
    <property type="match status" value="1"/>
</dbReference>
<dbReference type="InterPro" id="IPR014722">
    <property type="entry name" value="Rib_uL2_dom2"/>
</dbReference>
<accession>A0A832V072</accession>
<dbReference type="Gene3D" id="2.30.30.30">
    <property type="match status" value="1"/>
</dbReference>
<gene>
    <name evidence="2" type="ORF">H1011_02555</name>
</gene>
<feature type="region of interest" description="Disordered" evidence="1">
    <location>
        <begin position="75"/>
        <end position="120"/>
    </location>
</feature>
<evidence type="ECO:0008006" key="4">
    <source>
        <dbReference type="Google" id="ProtNLM"/>
    </source>
</evidence>